<keyword evidence="1" id="KW-1133">Transmembrane helix</keyword>
<name>A0A6C0B7D0_9ZZZZ</name>
<protein>
    <submittedName>
        <fullName evidence="2">Uncharacterized protein</fullName>
    </submittedName>
</protein>
<accession>A0A6C0B7D0</accession>
<sequence>MFHILYTGIITFIIMVLLHHIYNYLQSNLTIPKVHEIVQTPILHDLQEVQKKENEKEISQDKDELKAYLNQFKKK</sequence>
<organism evidence="2">
    <name type="scientific">viral metagenome</name>
    <dbReference type="NCBI Taxonomy" id="1070528"/>
    <lineage>
        <taxon>unclassified sequences</taxon>
        <taxon>metagenomes</taxon>
        <taxon>organismal metagenomes</taxon>
    </lineage>
</organism>
<keyword evidence="1" id="KW-0472">Membrane</keyword>
<reference evidence="2" key="1">
    <citation type="journal article" date="2020" name="Nature">
        <title>Giant virus diversity and host interactions through global metagenomics.</title>
        <authorList>
            <person name="Schulz F."/>
            <person name="Roux S."/>
            <person name="Paez-Espino D."/>
            <person name="Jungbluth S."/>
            <person name="Walsh D.A."/>
            <person name="Denef V.J."/>
            <person name="McMahon K.D."/>
            <person name="Konstantinidis K.T."/>
            <person name="Eloe-Fadrosh E.A."/>
            <person name="Kyrpides N.C."/>
            <person name="Woyke T."/>
        </authorList>
    </citation>
    <scope>NUCLEOTIDE SEQUENCE</scope>
    <source>
        <strain evidence="2">GVMAG-M-3300010158-55</strain>
    </source>
</reference>
<feature type="transmembrane region" description="Helical" evidence="1">
    <location>
        <begin position="6"/>
        <end position="25"/>
    </location>
</feature>
<dbReference type="EMBL" id="MN739094">
    <property type="protein sequence ID" value="QHS88127.1"/>
    <property type="molecule type" value="Genomic_DNA"/>
</dbReference>
<evidence type="ECO:0000256" key="1">
    <source>
        <dbReference type="SAM" id="Phobius"/>
    </source>
</evidence>
<keyword evidence="1" id="KW-0812">Transmembrane</keyword>
<evidence type="ECO:0000313" key="2">
    <source>
        <dbReference type="EMBL" id="QHS88127.1"/>
    </source>
</evidence>
<dbReference type="AlphaFoldDB" id="A0A6C0B7D0"/>
<proteinExistence type="predicted"/>